<dbReference type="GO" id="GO:0070212">
    <property type="term" value="P:protein poly-ADP-ribosylation"/>
    <property type="evidence" value="ECO:0007669"/>
    <property type="project" value="TreeGrafter"/>
</dbReference>
<feature type="region of interest" description="Disordered" evidence="16">
    <location>
        <begin position="27"/>
        <end position="96"/>
    </location>
</feature>
<evidence type="ECO:0000256" key="5">
    <source>
        <dbReference type="ARBA" id="ARBA00022723"/>
    </source>
</evidence>
<dbReference type="InterPro" id="IPR036930">
    <property type="entry name" value="WGR_dom_sf"/>
</dbReference>
<keyword evidence="8" id="KW-0863">Zinc-finger</keyword>
<dbReference type="CDD" id="cd07997">
    <property type="entry name" value="WGR_PARP"/>
    <property type="match status" value="1"/>
</dbReference>
<dbReference type="SUPFAM" id="SSF142921">
    <property type="entry name" value="WGR domain-like"/>
    <property type="match status" value="1"/>
</dbReference>
<dbReference type="HOGENOM" id="CLU_004841_2_0_1"/>
<evidence type="ECO:0000259" key="19">
    <source>
        <dbReference type="PROSITE" id="PS51977"/>
    </source>
</evidence>
<dbReference type="PROSITE" id="PS51059">
    <property type="entry name" value="PARP_CATALYTIC"/>
    <property type="match status" value="1"/>
</dbReference>
<keyword evidence="3 15" id="KW-0808">Transferase</keyword>
<evidence type="ECO:0000256" key="10">
    <source>
        <dbReference type="ARBA" id="ARBA00023027"/>
    </source>
</evidence>
<dbReference type="Proteomes" id="UP000030703">
    <property type="component" value="Unassembled WGS sequence"/>
</dbReference>
<evidence type="ECO:0000313" key="20">
    <source>
        <dbReference type="EMBL" id="EXK26005.1"/>
    </source>
</evidence>
<feature type="compositionally biased region" description="Polar residues" evidence="16">
    <location>
        <begin position="64"/>
        <end position="73"/>
    </location>
</feature>
<organism evidence="20">
    <name type="scientific">Fusarium oxysporum f. sp. melonis 26406</name>
    <dbReference type="NCBI Taxonomy" id="1089452"/>
    <lineage>
        <taxon>Eukaryota</taxon>
        <taxon>Fungi</taxon>
        <taxon>Dikarya</taxon>
        <taxon>Ascomycota</taxon>
        <taxon>Pezizomycotina</taxon>
        <taxon>Sordariomycetes</taxon>
        <taxon>Hypocreomycetidae</taxon>
        <taxon>Hypocreales</taxon>
        <taxon>Nectriaceae</taxon>
        <taxon>Fusarium</taxon>
        <taxon>Fusarium oxysporum species complex</taxon>
    </lineage>
</organism>
<feature type="compositionally biased region" description="Basic and acidic residues" evidence="16">
    <location>
        <begin position="74"/>
        <end position="96"/>
    </location>
</feature>
<dbReference type="EMBL" id="JH659375">
    <property type="protein sequence ID" value="EXK26005.1"/>
    <property type="molecule type" value="Genomic_DNA"/>
</dbReference>
<dbReference type="CDD" id="cd01437">
    <property type="entry name" value="parp_like"/>
    <property type="match status" value="1"/>
</dbReference>
<evidence type="ECO:0000259" key="17">
    <source>
        <dbReference type="PROSITE" id="PS51059"/>
    </source>
</evidence>
<evidence type="ECO:0000256" key="4">
    <source>
        <dbReference type="ARBA" id="ARBA00022695"/>
    </source>
</evidence>
<keyword evidence="12" id="KW-0539">Nucleus</keyword>
<dbReference type="SMART" id="SM00773">
    <property type="entry name" value="WGR"/>
    <property type="match status" value="1"/>
</dbReference>
<feature type="compositionally biased region" description="Polar residues" evidence="16">
    <location>
        <begin position="30"/>
        <end position="40"/>
    </location>
</feature>
<evidence type="ECO:0000256" key="14">
    <source>
        <dbReference type="ARBA" id="ARBA00033987"/>
    </source>
</evidence>
<evidence type="ECO:0000256" key="1">
    <source>
        <dbReference type="ARBA" id="ARBA00004123"/>
    </source>
</evidence>
<dbReference type="AlphaFoldDB" id="W9Z3T6"/>
<dbReference type="InterPro" id="IPR012317">
    <property type="entry name" value="Poly(ADP-ribose)pol_cat_dom"/>
</dbReference>
<evidence type="ECO:0000256" key="2">
    <source>
        <dbReference type="ARBA" id="ARBA00022676"/>
    </source>
</evidence>
<dbReference type="Pfam" id="PF02877">
    <property type="entry name" value="PARP_reg"/>
    <property type="match status" value="1"/>
</dbReference>
<dbReference type="PROSITE" id="PS51977">
    <property type="entry name" value="WGR"/>
    <property type="match status" value="1"/>
</dbReference>
<evidence type="ECO:0000256" key="8">
    <source>
        <dbReference type="ARBA" id="ARBA00022771"/>
    </source>
</evidence>
<keyword evidence="9" id="KW-0862">Zinc</keyword>
<dbReference type="VEuPathDB" id="FungiDB:FOMG_17405"/>
<keyword evidence="4" id="KW-0548">Nucleotidyltransferase</keyword>
<dbReference type="SUPFAM" id="SSF56399">
    <property type="entry name" value="ADP-ribosylation"/>
    <property type="match status" value="1"/>
</dbReference>
<dbReference type="GO" id="GO:1990404">
    <property type="term" value="F:NAD+-protein mono-ADP-ribosyltransferase activity"/>
    <property type="evidence" value="ECO:0007669"/>
    <property type="project" value="TreeGrafter"/>
</dbReference>
<comment type="similarity">
    <text evidence="13">Belongs to the ARTD/PARP family.</text>
</comment>
<dbReference type="Pfam" id="PF05406">
    <property type="entry name" value="WGR"/>
    <property type="match status" value="1"/>
</dbReference>
<dbReference type="InterPro" id="IPR050800">
    <property type="entry name" value="ARTD/PARP"/>
</dbReference>
<dbReference type="FunFam" id="1.20.142.10:FF:000002">
    <property type="entry name" value="Poly [ADP-ribose] polymerase"/>
    <property type="match status" value="1"/>
</dbReference>
<accession>W9Z3T6</accession>
<evidence type="ECO:0000256" key="7">
    <source>
        <dbReference type="ARBA" id="ARBA00022765"/>
    </source>
</evidence>
<dbReference type="GO" id="GO:0003677">
    <property type="term" value="F:DNA binding"/>
    <property type="evidence" value="ECO:0007669"/>
    <property type="project" value="UniProtKB-KW"/>
</dbReference>
<dbReference type="PROSITE" id="PS51060">
    <property type="entry name" value="PARP_ALPHA_HD"/>
    <property type="match status" value="1"/>
</dbReference>
<keyword evidence="5" id="KW-0479">Metal-binding</keyword>
<keyword evidence="2 15" id="KW-0328">Glycosyltransferase</keyword>
<evidence type="ECO:0000256" key="15">
    <source>
        <dbReference type="RuleBase" id="RU362114"/>
    </source>
</evidence>
<dbReference type="Pfam" id="PF00644">
    <property type="entry name" value="PARP"/>
    <property type="match status" value="1"/>
</dbReference>
<dbReference type="GO" id="GO:0003950">
    <property type="term" value="F:NAD+ poly-ADP-ribosyltransferase activity"/>
    <property type="evidence" value="ECO:0007669"/>
    <property type="project" value="UniProtKB-UniRule"/>
</dbReference>
<dbReference type="EC" id="2.4.2.-" evidence="15"/>
<evidence type="ECO:0000256" key="6">
    <source>
        <dbReference type="ARBA" id="ARBA00022737"/>
    </source>
</evidence>
<dbReference type="GO" id="GO:0016779">
    <property type="term" value="F:nucleotidyltransferase activity"/>
    <property type="evidence" value="ECO:0007669"/>
    <property type="project" value="UniProtKB-KW"/>
</dbReference>
<reference evidence="20" key="2">
    <citation type="submission" date="2012-05" db="EMBL/GenBank/DDBJ databases">
        <title>Annotation of the Genome Sequence of Fusarium oxysporum f. sp. melonis 26406.</title>
        <authorList>
            <consortium name="The Broad Institute Genomics Platform"/>
            <person name="Ma L.-J."/>
            <person name="Corby-Kistler H."/>
            <person name="Broz K."/>
            <person name="Gale L.R."/>
            <person name="Jonkers W."/>
            <person name="O'Donnell K."/>
            <person name="Ploetz R."/>
            <person name="Steinberg C."/>
            <person name="Schwartz D.C."/>
            <person name="VanEtten H."/>
            <person name="Zhou S."/>
            <person name="Young S.K."/>
            <person name="Zeng Q."/>
            <person name="Gargeya S."/>
            <person name="Fitzgerald M."/>
            <person name="Abouelleil A."/>
            <person name="Alvarado L."/>
            <person name="Chapman S.B."/>
            <person name="Gainer-Dewar J."/>
            <person name="Goldberg J."/>
            <person name="Griggs A."/>
            <person name="Gujja S."/>
            <person name="Hansen M."/>
            <person name="Howarth C."/>
            <person name="Imamovic A."/>
            <person name="Ireland A."/>
            <person name="Larimer J."/>
            <person name="McCowan C."/>
            <person name="Murphy C."/>
            <person name="Pearson M."/>
            <person name="Poon T.W."/>
            <person name="Priest M."/>
            <person name="Roberts A."/>
            <person name="Saif S."/>
            <person name="Shea T."/>
            <person name="Sykes S."/>
            <person name="Wortman J."/>
            <person name="Nusbaum C."/>
            <person name="Birren B."/>
        </authorList>
    </citation>
    <scope>NUCLEOTIDE SEQUENCE</scope>
    <source>
        <strain evidence="20">26406</strain>
    </source>
</reference>
<keyword evidence="7" id="KW-0013">ADP-ribosylation</keyword>
<gene>
    <name evidence="20" type="ORF">FOMG_17405</name>
</gene>
<evidence type="ECO:0000256" key="16">
    <source>
        <dbReference type="SAM" id="MobiDB-lite"/>
    </source>
</evidence>
<dbReference type="InterPro" id="IPR036616">
    <property type="entry name" value="Poly(ADP-ribose)pol_reg_dom_sf"/>
</dbReference>
<dbReference type="Gene3D" id="2.20.140.10">
    <property type="entry name" value="WGR domain"/>
    <property type="match status" value="1"/>
</dbReference>
<dbReference type="FunFam" id="2.20.140.10:FF:000001">
    <property type="entry name" value="Poly [ADP-ribose] polymerase"/>
    <property type="match status" value="1"/>
</dbReference>
<dbReference type="GO" id="GO:0008270">
    <property type="term" value="F:zinc ion binding"/>
    <property type="evidence" value="ECO:0007669"/>
    <property type="project" value="UniProtKB-KW"/>
</dbReference>
<dbReference type="PANTHER" id="PTHR10459">
    <property type="entry name" value="DNA LIGASE"/>
    <property type="match status" value="1"/>
</dbReference>
<proteinExistence type="inferred from homology"/>
<dbReference type="GO" id="GO:0006302">
    <property type="term" value="P:double-strand break repair"/>
    <property type="evidence" value="ECO:0007669"/>
    <property type="project" value="TreeGrafter"/>
</dbReference>
<feature type="domain" description="PARP catalytic" evidence="17">
    <location>
        <begin position="386"/>
        <end position="621"/>
    </location>
</feature>
<keyword evidence="6" id="KW-0677">Repeat</keyword>
<protein>
    <recommendedName>
        <fullName evidence="15">Poly [ADP-ribose] polymerase</fullName>
        <shortName evidence="15">PARP</shortName>
        <ecNumber evidence="15">2.4.2.-</ecNumber>
    </recommendedName>
</protein>
<feature type="domain" description="PARP alpha-helical" evidence="18">
    <location>
        <begin position="250"/>
        <end position="376"/>
    </location>
</feature>
<dbReference type="InterPro" id="IPR008893">
    <property type="entry name" value="WGR_domain"/>
</dbReference>
<dbReference type="Gene3D" id="3.90.228.10">
    <property type="match status" value="1"/>
</dbReference>
<keyword evidence="11" id="KW-0238">DNA-binding</keyword>
<dbReference type="PANTHER" id="PTHR10459:SF60">
    <property type="entry name" value="POLY [ADP-RIBOSE] POLYMERASE 2"/>
    <property type="match status" value="1"/>
</dbReference>
<dbReference type="InterPro" id="IPR004102">
    <property type="entry name" value="Poly(ADP-ribose)pol_reg_dom"/>
</dbReference>
<evidence type="ECO:0000259" key="18">
    <source>
        <dbReference type="PROSITE" id="PS51060"/>
    </source>
</evidence>
<feature type="domain" description="WGR" evidence="19">
    <location>
        <begin position="115"/>
        <end position="212"/>
    </location>
</feature>
<comment type="catalytic activity">
    <reaction evidence="14">
        <text>NAD(+) + (ADP-D-ribosyl)n-acceptor = nicotinamide + (ADP-D-ribosyl)n+1-acceptor + H(+).</text>
        <dbReference type="EC" id="2.4.2.30"/>
    </reaction>
</comment>
<dbReference type="GO" id="GO:0005730">
    <property type="term" value="C:nucleolus"/>
    <property type="evidence" value="ECO:0007669"/>
    <property type="project" value="TreeGrafter"/>
</dbReference>
<dbReference type="SUPFAM" id="SSF47587">
    <property type="entry name" value="Domain of poly(ADP-ribose) polymerase"/>
    <property type="match status" value="1"/>
</dbReference>
<sequence>MKLPWLIDHPSNPKDWLTDAYLWENDIEKPSQSTDQSATESMREKTPEKTRKRVRVKDGVKINSDVTNTSDITTKPDPKGNVGDRSRPSNFVPKDKPIKKKDVVIPLDKHCTLTTYKVYRDPNTGLIYDASLNQTVSSANKNKFYNIQVLEDPNSSDFKTWTRWGRVGEDGQHAILGNGTVTDAIKQFQKKFKDKSGLAWNNHTESVKPGKYVFLERRYSPHSDCEGEKNGNKAVRKVAGEQEDEGFLPECTLEKPVKEVMELIFNQQCFSNTISALKYDADKLPLGKLSKKTITSGFKQLKDLAALIDDPTLASSKWNMGIAEATEHLSNTYYSFIPHAFGRKQPPIIRDDNLIKKEIELLQSLSDMKVAAELMKIDRKTRDSIHPLDRQFQGLGLEEMTRLDDKSSEFGHLIKYLNNSGGAAHKMTYTIKDIFRIERQGECKRFDNSEFSKIPSNRRLLWHGSRATNFAGILSQGLRIAPSEAPVSGYMFGKGIYLADSSSKSAGYCYSMNTGGVALLILCEAALGAMQTLREADFNAGTKAKKNDMHSTWGQGKIGPRRWVDAGIVHPSLKGVEMPNPKYKPSETGIKDTKLHYNEYICYDVAQVRLRYLLYVKIKKL</sequence>
<dbReference type="OrthoDB" id="5055978at2759"/>
<dbReference type="Gene3D" id="1.20.142.10">
    <property type="entry name" value="Poly(ADP-ribose) polymerase, regulatory domain"/>
    <property type="match status" value="1"/>
</dbReference>
<comment type="subcellular location">
    <subcellularLocation>
        <location evidence="1">Nucleus</location>
    </subcellularLocation>
</comment>
<evidence type="ECO:0000256" key="13">
    <source>
        <dbReference type="ARBA" id="ARBA00024347"/>
    </source>
</evidence>
<keyword evidence="10 15" id="KW-0520">NAD</keyword>
<reference evidence="20" key="1">
    <citation type="submission" date="2012-04" db="EMBL/GenBank/DDBJ databases">
        <title>The Genome Sequence of Fusarium oxysporum melonis.</title>
        <authorList>
            <consortium name="The Broad Institute Genome Sequencing Platform"/>
            <person name="Ma L.-J."/>
            <person name="Gale L.R."/>
            <person name="Schwartz D.C."/>
            <person name="Zhou S."/>
            <person name="Corby-Kistler H."/>
            <person name="Young S.K."/>
            <person name="Zeng Q."/>
            <person name="Gargeya S."/>
            <person name="Fitzgerald M."/>
            <person name="Haas B."/>
            <person name="Abouelleil A."/>
            <person name="Alvarado L."/>
            <person name="Arachchi H.M."/>
            <person name="Berlin A."/>
            <person name="Brown A."/>
            <person name="Chapman S.B."/>
            <person name="Chen Z."/>
            <person name="Dunbar C."/>
            <person name="Freedman E."/>
            <person name="Gearin G."/>
            <person name="Goldberg J."/>
            <person name="Griggs A."/>
            <person name="Gujja S."/>
            <person name="Heiman D."/>
            <person name="Howarth C."/>
            <person name="Larson L."/>
            <person name="Lui A."/>
            <person name="MacDonald P.J.P."/>
            <person name="Montmayeur A."/>
            <person name="Murphy C."/>
            <person name="Neiman D."/>
            <person name="Pearson M."/>
            <person name="Priest M."/>
            <person name="Roberts A."/>
            <person name="Saif S."/>
            <person name="Shea T."/>
            <person name="Shenoy N."/>
            <person name="Sisk P."/>
            <person name="Stolte C."/>
            <person name="Sykes S."/>
            <person name="Wortman J."/>
            <person name="Nusbaum C."/>
            <person name="Birren B."/>
        </authorList>
    </citation>
    <scope>NUCLEOTIDE SEQUENCE</scope>
    <source>
        <strain evidence="20">26406</strain>
    </source>
</reference>
<evidence type="ECO:0000256" key="11">
    <source>
        <dbReference type="ARBA" id="ARBA00023125"/>
    </source>
</evidence>
<name>W9Z3T6_FUSOX</name>
<evidence type="ECO:0000256" key="3">
    <source>
        <dbReference type="ARBA" id="ARBA00022679"/>
    </source>
</evidence>
<evidence type="ECO:0000256" key="12">
    <source>
        <dbReference type="ARBA" id="ARBA00023242"/>
    </source>
</evidence>
<evidence type="ECO:0000256" key="9">
    <source>
        <dbReference type="ARBA" id="ARBA00022833"/>
    </source>
</evidence>